<reference evidence="3 4" key="1">
    <citation type="journal article" date="2018" name="J. Invertebr. Pathol.">
        <title>New genotyping method for the causative agent of crayfish plague (Aphanomyces astaci) based on whole genome data.</title>
        <authorList>
            <person name="Minardi D."/>
            <person name="Studholme D.J."/>
            <person name="van der Giezen M."/>
            <person name="Pretto T."/>
            <person name="Oidtmann B."/>
        </authorList>
    </citation>
    <scope>NUCLEOTIDE SEQUENCE [LARGE SCALE GENOMIC DNA]</scope>
    <source>
        <strain evidence="3 4">KB13</strain>
    </source>
</reference>
<evidence type="ECO:0000313" key="3">
    <source>
        <dbReference type="EMBL" id="RLO03583.1"/>
    </source>
</evidence>
<comment type="caution">
    <text evidence="3">The sequence shown here is derived from an EMBL/GenBank/DDBJ whole genome shotgun (WGS) entry which is preliminary data.</text>
</comment>
<dbReference type="SUPFAM" id="SSF52540">
    <property type="entry name" value="P-loop containing nucleoside triphosphate hydrolases"/>
    <property type="match status" value="1"/>
</dbReference>
<proteinExistence type="predicted"/>
<feature type="region of interest" description="Disordered" evidence="1">
    <location>
        <begin position="13"/>
        <end position="45"/>
    </location>
</feature>
<dbReference type="Gene3D" id="3.40.50.300">
    <property type="entry name" value="P-loop containing nucleotide triphosphate hydrolases"/>
    <property type="match status" value="1"/>
</dbReference>
<feature type="compositionally biased region" description="Basic and acidic residues" evidence="1">
    <location>
        <begin position="19"/>
        <end position="30"/>
    </location>
</feature>
<dbReference type="AlphaFoldDB" id="A0A9X8DTW7"/>
<gene>
    <name evidence="3" type="ORF">DYB28_007972</name>
</gene>
<feature type="domain" description="Orc1-like AAA ATPase" evidence="2">
    <location>
        <begin position="89"/>
        <end position="179"/>
    </location>
</feature>
<organism evidence="3 4">
    <name type="scientific">Aphanomyces astaci</name>
    <name type="common">Crayfish plague agent</name>
    <dbReference type="NCBI Taxonomy" id="112090"/>
    <lineage>
        <taxon>Eukaryota</taxon>
        <taxon>Sar</taxon>
        <taxon>Stramenopiles</taxon>
        <taxon>Oomycota</taxon>
        <taxon>Saprolegniomycetes</taxon>
        <taxon>Saprolegniales</taxon>
        <taxon>Verrucalvaceae</taxon>
        <taxon>Aphanomyces</taxon>
    </lineage>
</organism>
<evidence type="ECO:0000259" key="2">
    <source>
        <dbReference type="Pfam" id="PF13191"/>
    </source>
</evidence>
<dbReference type="Pfam" id="PF13191">
    <property type="entry name" value="AAA_16"/>
    <property type="match status" value="1"/>
</dbReference>
<dbReference type="InterPro" id="IPR027417">
    <property type="entry name" value="P-loop_NTPase"/>
</dbReference>
<evidence type="ECO:0000313" key="4">
    <source>
        <dbReference type="Proteomes" id="UP000275652"/>
    </source>
</evidence>
<name>A0A9X8DTW7_APHAT</name>
<dbReference type="InterPro" id="IPR041664">
    <property type="entry name" value="AAA_16"/>
</dbReference>
<protein>
    <recommendedName>
        <fullName evidence="2">Orc1-like AAA ATPase domain-containing protein</fullName>
    </recommendedName>
</protein>
<sequence length="213" mass="23463">MYFVWANTKQDNETQATEHLSRDLPDDHLAKKGSSPLTTPPNNPSSLHDLFMDGEFISLHDVLDDVATAENERTRALDALSPRYRLKSLVGRDVHWQAAMAFVARSFAVGCGSVCVSGPRGTGKSALVALLEEQVAAECAGRGRQLRPRHVDMSASVPRTSSLFVELANEMTNVQYASDADAMSALEETCRDPSWLTYEHDSPPRSVYFLDCC</sequence>
<dbReference type="EMBL" id="QUTI01030610">
    <property type="protein sequence ID" value="RLO03583.1"/>
    <property type="molecule type" value="Genomic_DNA"/>
</dbReference>
<accession>A0A9X8DTW7</accession>
<dbReference type="Proteomes" id="UP000275652">
    <property type="component" value="Unassembled WGS sequence"/>
</dbReference>
<evidence type="ECO:0000256" key="1">
    <source>
        <dbReference type="SAM" id="MobiDB-lite"/>
    </source>
</evidence>